<dbReference type="EMBL" id="OX465077">
    <property type="protein sequence ID" value="CAI9269805.1"/>
    <property type="molecule type" value="Genomic_DNA"/>
</dbReference>
<gene>
    <name evidence="2" type="ORF">LSALG_LOCUS10157</name>
</gene>
<accession>A0AA35Y969</accession>
<proteinExistence type="predicted"/>
<dbReference type="AlphaFoldDB" id="A0AA35Y969"/>
<organism evidence="2 3">
    <name type="scientific">Lactuca saligna</name>
    <name type="common">Willowleaf lettuce</name>
    <dbReference type="NCBI Taxonomy" id="75948"/>
    <lineage>
        <taxon>Eukaryota</taxon>
        <taxon>Viridiplantae</taxon>
        <taxon>Streptophyta</taxon>
        <taxon>Embryophyta</taxon>
        <taxon>Tracheophyta</taxon>
        <taxon>Spermatophyta</taxon>
        <taxon>Magnoliopsida</taxon>
        <taxon>eudicotyledons</taxon>
        <taxon>Gunneridae</taxon>
        <taxon>Pentapetalae</taxon>
        <taxon>asterids</taxon>
        <taxon>campanulids</taxon>
        <taxon>Asterales</taxon>
        <taxon>Asteraceae</taxon>
        <taxon>Cichorioideae</taxon>
        <taxon>Cichorieae</taxon>
        <taxon>Lactucinae</taxon>
        <taxon>Lactuca</taxon>
    </lineage>
</organism>
<protein>
    <submittedName>
        <fullName evidence="2">Uncharacterized protein</fullName>
    </submittedName>
</protein>
<evidence type="ECO:0000256" key="1">
    <source>
        <dbReference type="SAM" id="MobiDB-lite"/>
    </source>
</evidence>
<keyword evidence="3" id="KW-1185">Reference proteome</keyword>
<evidence type="ECO:0000313" key="2">
    <source>
        <dbReference type="EMBL" id="CAI9269805.1"/>
    </source>
</evidence>
<feature type="region of interest" description="Disordered" evidence="1">
    <location>
        <begin position="79"/>
        <end position="145"/>
    </location>
</feature>
<reference evidence="2" key="1">
    <citation type="submission" date="2023-04" db="EMBL/GenBank/DDBJ databases">
        <authorList>
            <person name="Vijverberg K."/>
            <person name="Xiong W."/>
            <person name="Schranz E."/>
        </authorList>
    </citation>
    <scope>NUCLEOTIDE SEQUENCE</scope>
</reference>
<evidence type="ECO:0000313" key="3">
    <source>
        <dbReference type="Proteomes" id="UP001177003"/>
    </source>
</evidence>
<dbReference type="Proteomes" id="UP001177003">
    <property type="component" value="Chromosome 1"/>
</dbReference>
<name>A0AA35Y969_LACSI</name>
<sequence length="145" mass="15894">MANMTSNLIADVPTPNVIVDDHPQNKYVAGEVPDTTFASYDPPKKNDIVEDVLVSTPISDDPNPNKNTITYKNRYQMEGEDNQEGNNNIAHIQATKLDGEQGDQGTEKVTEDSEDEDDDKISVTSTFDTGSSDEHIAGPFALLEH</sequence>